<dbReference type="Pfam" id="PF12973">
    <property type="entry name" value="Cupin_7"/>
    <property type="match status" value="1"/>
</dbReference>
<gene>
    <name evidence="2" type="ORF">EAT49_05905</name>
</gene>
<dbReference type="AlphaFoldDB" id="A0A3N2R6Z0"/>
<dbReference type="InterPro" id="IPR012807">
    <property type="entry name" value="Anti-sigma_ChrR"/>
</dbReference>
<proteinExistence type="predicted"/>
<dbReference type="Proteomes" id="UP000268016">
    <property type="component" value="Unassembled WGS sequence"/>
</dbReference>
<dbReference type="Gene3D" id="2.60.120.10">
    <property type="entry name" value="Jelly Rolls"/>
    <property type="match status" value="1"/>
</dbReference>
<dbReference type="InterPro" id="IPR041916">
    <property type="entry name" value="Anti_sigma_zinc_sf"/>
</dbReference>
<evidence type="ECO:0000259" key="1">
    <source>
        <dbReference type="Pfam" id="PF12973"/>
    </source>
</evidence>
<dbReference type="InterPro" id="IPR011051">
    <property type="entry name" value="RmlC_Cupin_sf"/>
</dbReference>
<dbReference type="SUPFAM" id="SSF51182">
    <property type="entry name" value="RmlC-like cupins"/>
    <property type="match status" value="1"/>
</dbReference>
<name>A0A3N2R6Z0_9RHOB</name>
<dbReference type="RefSeq" id="WP_123641384.1">
    <property type="nucleotide sequence ID" value="NZ_ML119083.1"/>
</dbReference>
<feature type="domain" description="ChrR-like cupin" evidence="1">
    <location>
        <begin position="107"/>
        <end position="199"/>
    </location>
</feature>
<evidence type="ECO:0000313" key="2">
    <source>
        <dbReference type="EMBL" id="ROU03262.1"/>
    </source>
</evidence>
<dbReference type="Gene3D" id="1.10.10.1320">
    <property type="entry name" value="Anti-sigma factor, zinc-finger domain"/>
    <property type="match status" value="1"/>
</dbReference>
<dbReference type="InterPro" id="IPR025979">
    <property type="entry name" value="ChrR-like_cupin_dom"/>
</dbReference>
<evidence type="ECO:0000313" key="3">
    <source>
        <dbReference type="Proteomes" id="UP000268016"/>
    </source>
</evidence>
<reference evidence="2 3" key="1">
    <citation type="submission" date="2018-10" db="EMBL/GenBank/DDBJ databases">
        <title>Histidinibacterium lentulum gen. nov., sp. nov., a marine bacterium from the culture broth of Picochlorum sp. 122.</title>
        <authorList>
            <person name="Wang G."/>
        </authorList>
    </citation>
    <scope>NUCLEOTIDE SEQUENCE [LARGE SCALE GENOMIC DNA]</scope>
    <source>
        <strain evidence="2 3">B17</strain>
    </source>
</reference>
<accession>A0A3N2R6Z0</accession>
<protein>
    <submittedName>
        <fullName evidence="2">Transcriptional regulator</fullName>
    </submittedName>
</protein>
<dbReference type="NCBIfam" id="TIGR02451">
    <property type="entry name" value="anti_sig_ChrR"/>
    <property type="match status" value="1"/>
</dbReference>
<dbReference type="CDD" id="cd20301">
    <property type="entry name" value="cupin_ChrR"/>
    <property type="match status" value="1"/>
</dbReference>
<dbReference type="EMBL" id="RDRB01000003">
    <property type="protein sequence ID" value="ROU03262.1"/>
    <property type="molecule type" value="Genomic_DNA"/>
</dbReference>
<sequence length="221" mass="23187">MRDRITHHLTDGLIMGYAAGTLPEAFDLVVASHISMCDECRARLAAYDAVGGAVIDSTEGAELAEDSFASTLRLIEAEKAAEPPAPSWGGIAAGGVLPAPVQAYVGGDVDAVKWRRLGGGVFDSVIRTSDGEATARLLRIAPGKAVPDHGHEGSELTLVLQGAFSDAAGRFGPGDVEVATEEVEHTPIAEEGDVCICLAAMDHPLKFSKFLPRLAQKVMRI</sequence>
<organism evidence="2 3">
    <name type="scientific">Histidinibacterium lentulum</name>
    <dbReference type="NCBI Taxonomy" id="2480588"/>
    <lineage>
        <taxon>Bacteria</taxon>
        <taxon>Pseudomonadati</taxon>
        <taxon>Pseudomonadota</taxon>
        <taxon>Alphaproteobacteria</taxon>
        <taxon>Rhodobacterales</taxon>
        <taxon>Paracoccaceae</taxon>
        <taxon>Histidinibacterium</taxon>
    </lineage>
</organism>
<dbReference type="OrthoDB" id="2988517at2"/>
<comment type="caution">
    <text evidence="2">The sequence shown here is derived from an EMBL/GenBank/DDBJ whole genome shotgun (WGS) entry which is preliminary data.</text>
</comment>
<dbReference type="InterPro" id="IPR014710">
    <property type="entry name" value="RmlC-like_jellyroll"/>
</dbReference>
<keyword evidence="3" id="KW-1185">Reference proteome</keyword>